<dbReference type="GO" id="GO:0006538">
    <property type="term" value="P:L-glutamate catabolic process"/>
    <property type="evidence" value="ECO:0007669"/>
    <property type="project" value="InterPro"/>
</dbReference>
<dbReference type="EMBL" id="KB932202">
    <property type="protein sequence ID" value="KCV72391.1"/>
    <property type="molecule type" value="Genomic_DNA"/>
</dbReference>
<dbReference type="PANTHER" id="PTHR11606:SF24">
    <property type="entry name" value="NAD-SPECIFIC GLUTAMATE DEHYDROGENASE"/>
    <property type="match status" value="1"/>
</dbReference>
<dbReference type="InterPro" id="IPR046346">
    <property type="entry name" value="Aminoacid_DH-like_N_sf"/>
</dbReference>
<keyword evidence="7" id="KW-1185">Reference proteome</keyword>
<reference evidence="6" key="1">
    <citation type="submission" date="2013-04" db="EMBL/GenBank/DDBJ databases">
        <title>The Genome Sequence of Fonticula alba ATCC 38817.</title>
        <authorList>
            <consortium name="The Broad Institute Genomics Platform"/>
            <person name="Russ C."/>
            <person name="Cuomo C."/>
            <person name="Burger G."/>
            <person name="Gray M.W."/>
            <person name="Holland P.W.H."/>
            <person name="King N."/>
            <person name="Lang F.B.F."/>
            <person name="Roger A.J."/>
            <person name="Ruiz-Trillo I."/>
            <person name="Brown M."/>
            <person name="Walker B."/>
            <person name="Young S."/>
            <person name="Zeng Q."/>
            <person name="Gargeya S."/>
            <person name="Fitzgerald M."/>
            <person name="Haas B."/>
            <person name="Abouelleil A."/>
            <person name="Allen A.W."/>
            <person name="Alvarado L."/>
            <person name="Arachchi H.M."/>
            <person name="Berlin A.M."/>
            <person name="Chapman S.B."/>
            <person name="Gainer-Dewar J."/>
            <person name="Goldberg J."/>
            <person name="Griggs A."/>
            <person name="Gujja S."/>
            <person name="Hansen M."/>
            <person name="Howarth C."/>
            <person name="Imamovic A."/>
            <person name="Ireland A."/>
            <person name="Larimer J."/>
            <person name="McCowan C."/>
            <person name="Murphy C."/>
            <person name="Pearson M."/>
            <person name="Poon T.W."/>
            <person name="Priest M."/>
            <person name="Roberts A."/>
            <person name="Saif S."/>
            <person name="Shea T."/>
            <person name="Sisk P."/>
            <person name="Sykes S."/>
            <person name="Wortman J."/>
            <person name="Nusbaum C."/>
            <person name="Birren B."/>
        </authorList>
    </citation>
    <scope>NUCLEOTIDE SEQUENCE [LARGE SCALE GENOMIC DNA]</scope>
    <source>
        <strain evidence="6">ATCC 38817</strain>
    </source>
</reference>
<dbReference type="InterPro" id="IPR036291">
    <property type="entry name" value="NAD(P)-bd_dom_sf"/>
</dbReference>
<protein>
    <recommendedName>
        <fullName evidence="5">Glutamate/phenylalanine/leucine/valine/L-tryptophan dehydrogenase C-terminal domain-containing protein</fullName>
    </recommendedName>
</protein>
<dbReference type="PANTHER" id="PTHR11606">
    <property type="entry name" value="GLUTAMATE DEHYDROGENASE"/>
    <property type="match status" value="1"/>
</dbReference>
<dbReference type="Pfam" id="PF05088">
    <property type="entry name" value="Bac_GDH_CD"/>
    <property type="match status" value="1"/>
</dbReference>
<evidence type="ECO:0000256" key="3">
    <source>
        <dbReference type="ARBA" id="ARBA00023027"/>
    </source>
</evidence>
<evidence type="ECO:0000313" key="6">
    <source>
        <dbReference type="EMBL" id="KCV72391.1"/>
    </source>
</evidence>
<name>A0A058ZEL5_FONAL</name>
<accession>A0A058ZEL5</accession>
<feature type="domain" description="Glutamate/phenylalanine/leucine/valine/L-tryptophan dehydrogenase C-terminal" evidence="5">
    <location>
        <begin position="638"/>
        <end position="961"/>
    </location>
</feature>
<sequence length="1110" mass="115695">MKHTGTTEIPDFAGDSSSSLLVQSSLSDFSSVGSSAVHSQLESALEGSLSSESIAKFLDRFVQFPNLPRVAGVQVLKALATGQSSSEPPASSAASGSRSAYFARGAADQRRFDQALAQLIDTPQAERAEPFQAVIFNLPPGGPDFHGETLYLVDNSADLFECAGMTSSAALAAQLAAKSASFDRGTGLVGFTGPSICLASPGARTVVLNFPRGETGSALSTVLRLLRRGAGSQSSTAPLSFVTINYCPESELLQVVALVLAPEEEPHTAECLAQRLFADLLEAYSLPGQGPVAEAVAEGLLSVRAGLLAHSVSLFSEYFAPAGQALDAPAQALDLSVATLGQEAQMLEQAAQQLAGRLHGTEHGSKHGTSAPPPRSHGSHTYASGRGSFAEPPTLVVPVSGASPGGSPGQPVSLRVLAGAALPAGSAARATGASTSGSALSRATEHFCASVVTSNFAASHGPSALFWHLDAERLLPAGADSGPALPRPEILVMVAGAGLRGFHVRMRTVSRGGLRFIRPSATAVRSLLREVHQLASTQELKNKDIPEGGAKGGFTVDGFPAEGGTVPPLQARGAFRRYFDALLDQTLLPNPAGEEILLFAGPDEGTAGFMAWAPEHGRRRGTGAWRGLATGKPPAMGGVPHDAHGMTTSSVRQYSLGICRRLGLATRDVPTSQTGGPDGDLGSNEIRQAVAAGHPIRAVVDATGVLFDPAGLQHEELLRLARLRAPLAAFRPDLLGPDGFQVLATGSPGSPITLPDGRTVDNPQRFRDQFHLDPALTSDLFVPCGGRPAAVNRDNVHRMFAGPAAEAAAALAKGQQPPPPPAAGADLGQPRFKYIVEGANLFMTQEARLFLEDKGIIVFKDSSANKGGVTSSSLEVLSGLALNDEEFVRLMCSPASSGPKVRPLDLAQIGPDTDDPEDRLHGFPAGAPAFYRAYVADILAIVRYNARSEFDRLWDEHQRTGEAISILSDRLSRAILTLNARLAEGAEADAAVAEALARAAGKKPTPAATSGESRIWADEALRGAALRWSCPPSLLRQVGGVQALLERVPETYLRAMVHSRLASGFIYEVGLGEEAAAPGAFAAFAKSVIDRLPNDNAPSFVAEPSAPAHL</sequence>
<dbReference type="SMART" id="SM00839">
    <property type="entry name" value="ELFV_dehydrog"/>
    <property type="match status" value="1"/>
</dbReference>
<dbReference type="OrthoDB" id="184415at2759"/>
<gene>
    <name evidence="6" type="ORF">H696_01786</name>
</gene>
<dbReference type="Gene3D" id="3.40.50.720">
    <property type="entry name" value="NAD(P)-binding Rossmann-like Domain"/>
    <property type="match status" value="1"/>
</dbReference>
<feature type="region of interest" description="Disordered" evidence="4">
    <location>
        <begin position="360"/>
        <end position="387"/>
    </location>
</feature>
<dbReference type="GeneID" id="20526511"/>
<dbReference type="STRING" id="691883.A0A058ZEL5"/>
<dbReference type="Proteomes" id="UP000030693">
    <property type="component" value="Unassembled WGS sequence"/>
</dbReference>
<evidence type="ECO:0000256" key="4">
    <source>
        <dbReference type="SAM" id="MobiDB-lite"/>
    </source>
</evidence>
<dbReference type="RefSeq" id="XP_009493969.1">
    <property type="nucleotide sequence ID" value="XM_009495694.1"/>
</dbReference>
<dbReference type="Pfam" id="PF00208">
    <property type="entry name" value="ELFV_dehydrog"/>
    <property type="match status" value="1"/>
</dbReference>
<dbReference type="SUPFAM" id="SSF51735">
    <property type="entry name" value="NAD(P)-binding Rossmann-fold domains"/>
    <property type="match status" value="1"/>
</dbReference>
<dbReference type="GO" id="GO:0004352">
    <property type="term" value="F:glutamate dehydrogenase (NAD+) activity"/>
    <property type="evidence" value="ECO:0007669"/>
    <property type="project" value="InterPro"/>
</dbReference>
<dbReference type="InterPro" id="IPR006096">
    <property type="entry name" value="Glu/Leu/Phe/Val/Trp_DH_C"/>
</dbReference>
<evidence type="ECO:0000256" key="1">
    <source>
        <dbReference type="ARBA" id="ARBA00006382"/>
    </source>
</evidence>
<proteinExistence type="inferred from homology"/>
<evidence type="ECO:0000256" key="2">
    <source>
        <dbReference type="ARBA" id="ARBA00023002"/>
    </source>
</evidence>
<evidence type="ECO:0000259" key="5">
    <source>
        <dbReference type="SMART" id="SM00839"/>
    </source>
</evidence>
<comment type="similarity">
    <text evidence="1">Belongs to the Glu/Leu/Phe/Val dehydrogenases family.</text>
</comment>
<evidence type="ECO:0000313" key="7">
    <source>
        <dbReference type="Proteomes" id="UP000030693"/>
    </source>
</evidence>
<organism evidence="6">
    <name type="scientific">Fonticula alba</name>
    <name type="common">Slime mold</name>
    <dbReference type="NCBI Taxonomy" id="691883"/>
    <lineage>
        <taxon>Eukaryota</taxon>
        <taxon>Rotosphaerida</taxon>
        <taxon>Fonticulaceae</taxon>
        <taxon>Fonticula</taxon>
    </lineage>
</organism>
<dbReference type="eggNOG" id="KOG2250">
    <property type="taxonomic scope" value="Eukaryota"/>
</dbReference>
<dbReference type="GO" id="GO:0004069">
    <property type="term" value="F:L-aspartate:2-oxoglutarate aminotransferase activity"/>
    <property type="evidence" value="ECO:0007669"/>
    <property type="project" value="InterPro"/>
</dbReference>
<keyword evidence="3" id="KW-0520">NAD</keyword>
<dbReference type="InterPro" id="IPR028971">
    <property type="entry name" value="NAD-GDH_cat"/>
</dbReference>
<dbReference type="SUPFAM" id="SSF53223">
    <property type="entry name" value="Aminoacid dehydrogenase-like, N-terminal domain"/>
    <property type="match status" value="1"/>
</dbReference>
<dbReference type="AlphaFoldDB" id="A0A058ZEL5"/>
<dbReference type="GO" id="GO:0005739">
    <property type="term" value="C:mitochondrion"/>
    <property type="evidence" value="ECO:0007669"/>
    <property type="project" value="TreeGrafter"/>
</dbReference>
<keyword evidence="2" id="KW-0560">Oxidoreductase</keyword>